<dbReference type="Gene3D" id="1.20.120.450">
    <property type="entry name" value="dinb family like domain"/>
    <property type="match status" value="1"/>
</dbReference>
<reference evidence="5" key="1">
    <citation type="submission" date="2018-11" db="EMBL/GenBank/DDBJ databases">
        <title>Complete genome sequence of Paenibacillus sp. ML311-T8.</title>
        <authorList>
            <person name="Nam Y.-D."/>
            <person name="Kang J."/>
            <person name="Chung W.-H."/>
            <person name="Park Y.S."/>
        </authorList>
    </citation>
    <scope>NUCLEOTIDE SEQUENCE [LARGE SCALE GENOMIC DNA]</scope>
    <source>
        <strain evidence="5">ML311-T8</strain>
    </source>
</reference>
<comment type="similarity">
    <text evidence="1">Belongs to the DinB family.</text>
</comment>
<accession>A0A6B8RIQ2</accession>
<protein>
    <submittedName>
        <fullName evidence="4">Damage-inducible protein DinB</fullName>
    </submittedName>
</protein>
<evidence type="ECO:0000256" key="3">
    <source>
        <dbReference type="PIRSR" id="PIRSR607837-1"/>
    </source>
</evidence>
<dbReference type="Proteomes" id="UP000426246">
    <property type="component" value="Chromosome"/>
</dbReference>
<dbReference type="PANTHER" id="PTHR37302:SF3">
    <property type="entry name" value="DAMAGE-INDUCIBLE PROTEIN DINB"/>
    <property type="match status" value="1"/>
</dbReference>
<dbReference type="PANTHER" id="PTHR37302">
    <property type="entry name" value="SLR1116 PROTEIN"/>
    <property type="match status" value="1"/>
</dbReference>
<sequence>MKLLFEYNWQVRNEWFEWCSHVPNEVLIHKRIGGAGSILHTFFHIVDTELSWIRAIEGKPDIAPQFSDYNSLAQVVQFSKDSNEEIKDFILSWSTELERKTVMPSWMENESFTAGEILRHIIAHEIHHIGQLSIWSRELELKPVSSNFIGRGL</sequence>
<dbReference type="EMBL" id="CP034235">
    <property type="protein sequence ID" value="QGQ95452.1"/>
    <property type="molecule type" value="Genomic_DNA"/>
</dbReference>
<evidence type="ECO:0000256" key="2">
    <source>
        <dbReference type="ARBA" id="ARBA00022723"/>
    </source>
</evidence>
<evidence type="ECO:0000313" key="5">
    <source>
        <dbReference type="Proteomes" id="UP000426246"/>
    </source>
</evidence>
<feature type="binding site" evidence="3">
    <location>
        <position position="128"/>
    </location>
    <ligand>
        <name>a divalent metal cation</name>
        <dbReference type="ChEBI" id="CHEBI:60240"/>
    </ligand>
</feature>
<name>A0A6B8RIQ2_9BACL</name>
<keyword evidence="2 3" id="KW-0479">Metal-binding</keyword>
<dbReference type="AlphaFoldDB" id="A0A6B8RIQ2"/>
<dbReference type="RefSeq" id="WP_155700489.1">
    <property type="nucleotide sequence ID" value="NZ_CP034235.1"/>
</dbReference>
<dbReference type="InterPro" id="IPR034660">
    <property type="entry name" value="DinB/YfiT-like"/>
</dbReference>
<feature type="binding site" evidence="3">
    <location>
        <position position="44"/>
    </location>
    <ligand>
        <name>a divalent metal cation</name>
        <dbReference type="ChEBI" id="CHEBI:60240"/>
    </ligand>
</feature>
<organism evidence="4 5">
    <name type="scientific">Paenibacillus psychroresistens</name>
    <dbReference type="NCBI Taxonomy" id="1778678"/>
    <lineage>
        <taxon>Bacteria</taxon>
        <taxon>Bacillati</taxon>
        <taxon>Bacillota</taxon>
        <taxon>Bacilli</taxon>
        <taxon>Bacillales</taxon>
        <taxon>Paenibacillaceae</taxon>
        <taxon>Paenibacillus</taxon>
    </lineage>
</organism>
<evidence type="ECO:0000313" key="4">
    <source>
        <dbReference type="EMBL" id="QGQ95452.1"/>
    </source>
</evidence>
<dbReference type="GO" id="GO:0046872">
    <property type="term" value="F:metal ion binding"/>
    <property type="evidence" value="ECO:0007669"/>
    <property type="project" value="UniProtKB-KW"/>
</dbReference>
<proteinExistence type="inferred from homology"/>
<feature type="binding site" evidence="3">
    <location>
        <position position="124"/>
    </location>
    <ligand>
        <name>a divalent metal cation</name>
        <dbReference type="ChEBI" id="CHEBI:60240"/>
    </ligand>
</feature>
<dbReference type="KEGG" id="ppsc:EHS13_11440"/>
<gene>
    <name evidence="4" type="ORF">EHS13_11440</name>
</gene>
<dbReference type="InterPro" id="IPR007837">
    <property type="entry name" value="DinB"/>
</dbReference>
<dbReference type="Pfam" id="PF05163">
    <property type="entry name" value="DinB"/>
    <property type="match status" value="1"/>
</dbReference>
<evidence type="ECO:0000256" key="1">
    <source>
        <dbReference type="ARBA" id="ARBA00008635"/>
    </source>
</evidence>
<dbReference type="OrthoDB" id="25666at2"/>
<keyword evidence="5" id="KW-1185">Reference proteome</keyword>
<dbReference type="SUPFAM" id="SSF109854">
    <property type="entry name" value="DinB/YfiT-like putative metalloenzymes"/>
    <property type="match status" value="1"/>
</dbReference>